<organism evidence="1 2">
    <name type="scientific">Batillaria attramentaria</name>
    <dbReference type="NCBI Taxonomy" id="370345"/>
    <lineage>
        <taxon>Eukaryota</taxon>
        <taxon>Metazoa</taxon>
        <taxon>Spiralia</taxon>
        <taxon>Lophotrochozoa</taxon>
        <taxon>Mollusca</taxon>
        <taxon>Gastropoda</taxon>
        <taxon>Caenogastropoda</taxon>
        <taxon>Sorbeoconcha</taxon>
        <taxon>Cerithioidea</taxon>
        <taxon>Batillariidae</taxon>
        <taxon>Batillaria</taxon>
    </lineage>
</organism>
<dbReference type="EMBL" id="JACVVK020000135">
    <property type="protein sequence ID" value="KAK7489710.1"/>
    <property type="molecule type" value="Genomic_DNA"/>
</dbReference>
<reference evidence="1 2" key="1">
    <citation type="journal article" date="2023" name="Sci. Data">
        <title>Genome assembly of the Korean intertidal mud-creeper Batillaria attramentaria.</title>
        <authorList>
            <person name="Patra A.K."/>
            <person name="Ho P.T."/>
            <person name="Jun S."/>
            <person name="Lee S.J."/>
            <person name="Kim Y."/>
            <person name="Won Y.J."/>
        </authorList>
    </citation>
    <scope>NUCLEOTIDE SEQUENCE [LARGE SCALE GENOMIC DNA]</scope>
    <source>
        <strain evidence="1">Wonlab-2016</strain>
    </source>
</reference>
<evidence type="ECO:0000313" key="2">
    <source>
        <dbReference type="Proteomes" id="UP001519460"/>
    </source>
</evidence>
<protein>
    <recommendedName>
        <fullName evidence="3">EGF-like domain-containing protein</fullName>
    </recommendedName>
</protein>
<keyword evidence="2" id="KW-1185">Reference proteome</keyword>
<proteinExistence type="predicted"/>
<name>A0ABD0KRE7_9CAEN</name>
<dbReference type="Gene3D" id="2.170.300.10">
    <property type="entry name" value="Tie2 ligand-binding domain superfamily"/>
    <property type="match status" value="1"/>
</dbReference>
<sequence length="143" mass="15330">DAPRFMVNISVLADDVEVFEFPSDESEIISPQYITVEVRATIITLRNGGLYVAACEVQLEECVAGRFGSDCQQTCSVGCSDTCDMDTGRCTCRQGWDATTCTGGLFRVPLDTTITPCLESISPGTVSRVAQGAVTRVTDSLDT</sequence>
<feature type="non-terminal residue" evidence="1">
    <location>
        <position position="143"/>
    </location>
</feature>
<evidence type="ECO:0008006" key="3">
    <source>
        <dbReference type="Google" id="ProtNLM"/>
    </source>
</evidence>
<comment type="caution">
    <text evidence="1">The sequence shown here is derived from an EMBL/GenBank/DDBJ whole genome shotgun (WGS) entry which is preliminary data.</text>
</comment>
<accession>A0ABD0KRE7</accession>
<evidence type="ECO:0000313" key="1">
    <source>
        <dbReference type="EMBL" id="KAK7489710.1"/>
    </source>
</evidence>
<feature type="non-terminal residue" evidence="1">
    <location>
        <position position="1"/>
    </location>
</feature>
<dbReference type="Proteomes" id="UP001519460">
    <property type="component" value="Unassembled WGS sequence"/>
</dbReference>
<dbReference type="AlphaFoldDB" id="A0ABD0KRE7"/>
<gene>
    <name evidence="1" type="ORF">BaRGS_00019105</name>
</gene>